<dbReference type="Pfam" id="PF01063">
    <property type="entry name" value="Aminotran_4"/>
    <property type="match status" value="1"/>
</dbReference>
<dbReference type="GO" id="GO:0016829">
    <property type="term" value="F:lyase activity"/>
    <property type="evidence" value="ECO:0007669"/>
    <property type="project" value="UniProtKB-KW"/>
</dbReference>
<dbReference type="Gene3D" id="3.60.120.10">
    <property type="entry name" value="Anthranilate synthase"/>
    <property type="match status" value="1"/>
</dbReference>
<protein>
    <recommendedName>
        <fullName evidence="1">Probable branched-chain-amino-acid aminotransferase</fullName>
    </recommendedName>
</protein>
<accession>A0A3M0BYI8</accession>
<dbReference type="Gene3D" id="3.20.10.10">
    <property type="entry name" value="D-amino Acid Aminotransferase, subunit A, domain 2"/>
    <property type="match status" value="1"/>
</dbReference>
<dbReference type="Pfam" id="PF00425">
    <property type="entry name" value="Chorismate_bind"/>
    <property type="match status" value="1"/>
</dbReference>
<dbReference type="PANTHER" id="PTHR11236">
    <property type="entry name" value="AMINOBENZOATE/ANTHRANILATE SYNTHASE"/>
    <property type="match status" value="1"/>
</dbReference>
<dbReference type="PANTHER" id="PTHR11236:SF50">
    <property type="entry name" value="AMINODEOXYCHORISMATE SYNTHASE COMPONENT 1"/>
    <property type="match status" value="1"/>
</dbReference>
<dbReference type="InterPro" id="IPR036038">
    <property type="entry name" value="Aminotransferase-like"/>
</dbReference>
<reference evidence="4 5" key="1">
    <citation type="submission" date="2018-10" db="EMBL/GenBank/DDBJ databases">
        <title>Genomic Encyclopedia of Archaeal and Bacterial Type Strains, Phase II (KMG-II): from individual species to whole genera.</title>
        <authorList>
            <person name="Goeker M."/>
        </authorList>
    </citation>
    <scope>NUCLEOTIDE SEQUENCE [LARGE SCALE GENOMIC DNA]</scope>
    <source>
        <strain evidence="4 5">DSM 25217</strain>
    </source>
</reference>
<dbReference type="NCBIfam" id="TIGR00553">
    <property type="entry name" value="pabB"/>
    <property type="match status" value="1"/>
</dbReference>
<dbReference type="AlphaFoldDB" id="A0A3M0BYI8"/>
<sequence>MTAFSLRRAPLVLLDDCQSARVDGQQAGGRRERESGLLFSDPAHILEARGLDAIPDALNRIDALVAEGHWLAGWLSYECAAAWEPRVRRAIEDSAAKAGRPPYAREPLIWMMAVRAPHRVDTEKLLHEAERGSRRRAGLSLGTPPLSADGYKSRFAALKDFIAAGDVYQVNFTMALDAAVTGDPIALYGEIRQHQLAPYGAYIDTGDWRVLSASPELFLERRNGGIRACPMKGTARRGDSGAEDAALAHALAADSKSQAENLMIVDLLRNDLSRVAEPGSVAVPRLYEVSAYPTLFQMTSTVTADLKPDLPPSDLIRAAFPCGSVTGAPKIRAMEIIAGQENGPRGVYCGAIGYFGPEGRMTLNVPIRTFVLGADGRGRLGIGSGIVADSRARDEYDECLLKADFARRASVADGSDTSGGTDKPDTGKQDPEKQNKDKQNTGKQDAPPRFRAGTALIETMRLDPDGHIPRRDRHLARLAASARALGMISDSATMENRVENQVENRIARHVAALGARRHTRRMRVLLGPGGTVSVTSKPLDGTPDGGKADTPLPAVAIAGDPLDHRAPQRRHKTTDRAIYDIAARKAREDNLADILFFNTDGLLAEGAISTVFIVRDGLWRTPRISDGALPGVLRAELIAQADPPIEETAITHDMLRQADRVFIGNSVRGLREVTLREEIVALPAIRGASEMTTDRTNREDD</sequence>
<dbReference type="InterPro" id="IPR015890">
    <property type="entry name" value="Chorismate_C"/>
</dbReference>
<dbReference type="GO" id="GO:0046820">
    <property type="term" value="F:4-amino-4-deoxychorismate synthase activity"/>
    <property type="evidence" value="ECO:0007669"/>
    <property type="project" value="TreeGrafter"/>
</dbReference>
<dbReference type="SUPFAM" id="SSF56752">
    <property type="entry name" value="D-aminoacid aminotransferase-like PLP-dependent enzymes"/>
    <property type="match status" value="1"/>
</dbReference>
<dbReference type="Gene3D" id="3.30.470.10">
    <property type="match status" value="1"/>
</dbReference>
<dbReference type="InterPro" id="IPR005802">
    <property type="entry name" value="ADC_synth_comp_1"/>
</dbReference>
<dbReference type="InterPro" id="IPR019999">
    <property type="entry name" value="Anth_synth_I-like"/>
</dbReference>
<organism evidence="4 5">
    <name type="scientific">Eilatimonas milleporae</name>
    <dbReference type="NCBI Taxonomy" id="911205"/>
    <lineage>
        <taxon>Bacteria</taxon>
        <taxon>Pseudomonadati</taxon>
        <taxon>Pseudomonadota</taxon>
        <taxon>Alphaproteobacteria</taxon>
        <taxon>Kordiimonadales</taxon>
        <taxon>Kordiimonadaceae</taxon>
        <taxon>Eilatimonas</taxon>
    </lineage>
</organism>
<proteinExistence type="predicted"/>
<keyword evidence="4" id="KW-0456">Lyase</keyword>
<dbReference type="EMBL" id="REFR01000014">
    <property type="protein sequence ID" value="RMB02674.1"/>
    <property type="molecule type" value="Genomic_DNA"/>
</dbReference>
<gene>
    <name evidence="4" type="ORF">BXY39_3024</name>
</gene>
<dbReference type="SUPFAM" id="SSF56322">
    <property type="entry name" value="ADC synthase"/>
    <property type="match status" value="1"/>
</dbReference>
<evidence type="ECO:0000256" key="2">
    <source>
        <dbReference type="SAM" id="MobiDB-lite"/>
    </source>
</evidence>
<dbReference type="InParanoid" id="A0A3M0BYI8"/>
<dbReference type="GO" id="GO:0000162">
    <property type="term" value="P:L-tryptophan biosynthetic process"/>
    <property type="evidence" value="ECO:0007669"/>
    <property type="project" value="TreeGrafter"/>
</dbReference>
<evidence type="ECO:0000256" key="1">
    <source>
        <dbReference type="ARBA" id="ARBA00014472"/>
    </source>
</evidence>
<name>A0A3M0BYI8_9PROT</name>
<dbReference type="InterPro" id="IPR005801">
    <property type="entry name" value="ADC_synthase"/>
</dbReference>
<dbReference type="InterPro" id="IPR001544">
    <property type="entry name" value="Aminotrans_IV"/>
</dbReference>
<keyword evidence="5" id="KW-1185">Reference proteome</keyword>
<dbReference type="InterPro" id="IPR043131">
    <property type="entry name" value="BCAT-like_N"/>
</dbReference>
<feature type="region of interest" description="Disordered" evidence="2">
    <location>
        <begin position="410"/>
        <end position="450"/>
    </location>
</feature>
<feature type="domain" description="Chorismate-utilising enzyme C-terminal" evidence="3">
    <location>
        <begin position="149"/>
        <end position="402"/>
    </location>
</feature>
<comment type="caution">
    <text evidence="4">The sequence shown here is derived from an EMBL/GenBank/DDBJ whole genome shotgun (WGS) entry which is preliminary data.</text>
</comment>
<dbReference type="GO" id="GO:0009396">
    <property type="term" value="P:folic acid-containing compound biosynthetic process"/>
    <property type="evidence" value="ECO:0007669"/>
    <property type="project" value="InterPro"/>
</dbReference>
<dbReference type="InterPro" id="IPR043132">
    <property type="entry name" value="BCAT-like_C"/>
</dbReference>
<feature type="compositionally biased region" description="Basic and acidic residues" evidence="2">
    <location>
        <begin position="422"/>
        <end position="440"/>
    </location>
</feature>
<evidence type="ECO:0000259" key="3">
    <source>
        <dbReference type="Pfam" id="PF00425"/>
    </source>
</evidence>
<dbReference type="RefSeq" id="WP_121939691.1">
    <property type="nucleotide sequence ID" value="NZ_REFR01000014.1"/>
</dbReference>
<dbReference type="OrthoDB" id="9803598at2"/>
<evidence type="ECO:0000313" key="4">
    <source>
        <dbReference type="EMBL" id="RMB02674.1"/>
    </source>
</evidence>
<dbReference type="Proteomes" id="UP000271227">
    <property type="component" value="Unassembled WGS sequence"/>
</dbReference>
<evidence type="ECO:0000313" key="5">
    <source>
        <dbReference type="Proteomes" id="UP000271227"/>
    </source>
</evidence>
<dbReference type="PRINTS" id="PR00095">
    <property type="entry name" value="ANTSNTHASEI"/>
</dbReference>